<dbReference type="AlphaFoldDB" id="A0A923PQH8"/>
<evidence type="ECO:0000313" key="2">
    <source>
        <dbReference type="Proteomes" id="UP000650081"/>
    </source>
</evidence>
<dbReference type="Proteomes" id="UP000650081">
    <property type="component" value="Unassembled WGS sequence"/>
</dbReference>
<dbReference type="EMBL" id="JACSIT010000142">
    <property type="protein sequence ID" value="MBC6995926.1"/>
    <property type="molecule type" value="Genomic_DNA"/>
</dbReference>
<dbReference type="InterPro" id="IPR055015">
    <property type="entry name" value="GCX_COOH"/>
</dbReference>
<gene>
    <name evidence="1" type="ORF">H9S92_17290</name>
</gene>
<proteinExistence type="predicted"/>
<sequence>MSGQLNGSNDYLANKITSTPNIHPTPTVFEAKTQIVLEANFQVQLGATFTADIV</sequence>
<dbReference type="NCBIfam" id="NF045639">
    <property type="entry name" value="GCX_COOH"/>
    <property type="match status" value="1"/>
</dbReference>
<comment type="caution">
    <text evidence="1">The sequence shown here is derived from an EMBL/GenBank/DDBJ whole genome shotgun (WGS) entry which is preliminary data.</text>
</comment>
<organism evidence="1 2">
    <name type="scientific">Neolewinella lacunae</name>
    <dbReference type="NCBI Taxonomy" id="1517758"/>
    <lineage>
        <taxon>Bacteria</taxon>
        <taxon>Pseudomonadati</taxon>
        <taxon>Bacteroidota</taxon>
        <taxon>Saprospiria</taxon>
        <taxon>Saprospirales</taxon>
        <taxon>Lewinellaceae</taxon>
        <taxon>Neolewinella</taxon>
    </lineage>
</organism>
<protein>
    <submittedName>
        <fullName evidence="1">Uncharacterized protein</fullName>
    </submittedName>
</protein>
<name>A0A923PQH8_9BACT</name>
<keyword evidence="2" id="KW-1185">Reference proteome</keyword>
<reference evidence="1" key="1">
    <citation type="submission" date="2020-08" db="EMBL/GenBank/DDBJ databases">
        <title>Lewinella bacteria from marine environments.</title>
        <authorList>
            <person name="Zhong Y."/>
        </authorList>
    </citation>
    <scope>NUCLEOTIDE SEQUENCE</scope>
    <source>
        <strain evidence="1">KCTC 42187</strain>
    </source>
</reference>
<evidence type="ECO:0000313" key="1">
    <source>
        <dbReference type="EMBL" id="MBC6995926.1"/>
    </source>
</evidence>
<accession>A0A923PQH8</accession>
<feature type="non-terminal residue" evidence="1">
    <location>
        <position position="54"/>
    </location>
</feature>